<proteinExistence type="predicted"/>
<dbReference type="SUPFAM" id="SSF48498">
    <property type="entry name" value="Tetracyclin repressor-like, C-terminal domain"/>
    <property type="match status" value="1"/>
</dbReference>
<dbReference type="InterPro" id="IPR036271">
    <property type="entry name" value="Tet_transcr_reg_TetR-rel_C_sf"/>
</dbReference>
<evidence type="ECO:0000313" key="6">
    <source>
        <dbReference type="EMBL" id="SRX96187.1"/>
    </source>
</evidence>
<dbReference type="STRING" id="29313.BHQ16_19270"/>
<evidence type="ECO:0000259" key="5">
    <source>
        <dbReference type="PROSITE" id="PS50977"/>
    </source>
</evidence>
<dbReference type="PANTHER" id="PTHR47506">
    <property type="entry name" value="TRANSCRIPTIONAL REGULATORY PROTEIN"/>
    <property type="match status" value="1"/>
</dbReference>
<dbReference type="PROSITE" id="PS50977">
    <property type="entry name" value="HTH_TETR_2"/>
    <property type="match status" value="1"/>
</dbReference>
<dbReference type="OrthoDB" id="3827407at2"/>
<dbReference type="Pfam" id="PF00440">
    <property type="entry name" value="TetR_N"/>
    <property type="match status" value="1"/>
</dbReference>
<accession>A0A1E3T6H8</accession>
<gene>
    <name evidence="6" type="ORF">MSP7336_04463</name>
</gene>
<evidence type="ECO:0000256" key="3">
    <source>
        <dbReference type="ARBA" id="ARBA00023163"/>
    </source>
</evidence>
<feature type="domain" description="HTH tetR-type" evidence="5">
    <location>
        <begin position="14"/>
        <end position="74"/>
    </location>
</feature>
<keyword evidence="3" id="KW-0804">Transcription</keyword>
<protein>
    <submittedName>
        <fullName evidence="6">TetR family transcriptional regulator [Kribbella flavida DSM]</fullName>
    </submittedName>
</protein>
<name>A0A1E3T6H8_MYCSH</name>
<dbReference type="AlphaFoldDB" id="A0A1E3T6H8"/>
<keyword evidence="1" id="KW-0805">Transcription regulation</keyword>
<evidence type="ECO:0000256" key="4">
    <source>
        <dbReference type="PROSITE-ProRule" id="PRU00335"/>
    </source>
</evidence>
<dbReference type="EMBL" id="UEGW01000001">
    <property type="protein sequence ID" value="SRX96187.1"/>
    <property type="molecule type" value="Genomic_DNA"/>
</dbReference>
<dbReference type="Gene3D" id="1.10.357.10">
    <property type="entry name" value="Tetracycline Repressor, domain 2"/>
    <property type="match status" value="1"/>
</dbReference>
<evidence type="ECO:0000313" key="7">
    <source>
        <dbReference type="Proteomes" id="UP000252015"/>
    </source>
</evidence>
<dbReference type="Proteomes" id="UP000252015">
    <property type="component" value="Unassembled WGS sequence"/>
</dbReference>
<dbReference type="RefSeq" id="WP_069397685.1">
    <property type="nucleotide sequence ID" value="NZ_JACKUN010000010.1"/>
</dbReference>
<feature type="DNA-binding region" description="H-T-H motif" evidence="4">
    <location>
        <begin position="37"/>
        <end position="56"/>
    </location>
</feature>
<dbReference type="Pfam" id="PF21993">
    <property type="entry name" value="TetR_C_13_2"/>
    <property type="match status" value="1"/>
</dbReference>
<evidence type="ECO:0000256" key="2">
    <source>
        <dbReference type="ARBA" id="ARBA00023125"/>
    </source>
</evidence>
<dbReference type="InterPro" id="IPR054156">
    <property type="entry name" value="YxaF_TetR_C"/>
</dbReference>
<dbReference type="GO" id="GO:0003677">
    <property type="term" value="F:DNA binding"/>
    <property type="evidence" value="ECO:0007669"/>
    <property type="project" value="UniProtKB-UniRule"/>
</dbReference>
<evidence type="ECO:0000256" key="1">
    <source>
        <dbReference type="ARBA" id="ARBA00023015"/>
    </source>
</evidence>
<keyword evidence="7" id="KW-1185">Reference proteome</keyword>
<reference evidence="6 7" key="1">
    <citation type="submission" date="2018-05" db="EMBL/GenBank/DDBJ databases">
        <authorList>
            <consortium name="IHU Genomes"/>
        </authorList>
    </citation>
    <scope>NUCLEOTIDE SEQUENCE [LARGE SCALE GENOMIC DNA]</scope>
    <source>
        <strain evidence="6 7">P7336</strain>
    </source>
</reference>
<dbReference type="SUPFAM" id="SSF46689">
    <property type="entry name" value="Homeodomain-like"/>
    <property type="match status" value="1"/>
</dbReference>
<dbReference type="InterPro" id="IPR009057">
    <property type="entry name" value="Homeodomain-like_sf"/>
</dbReference>
<organism evidence="6 7">
    <name type="scientific">Mycobacterium shimoidei</name>
    <dbReference type="NCBI Taxonomy" id="29313"/>
    <lineage>
        <taxon>Bacteria</taxon>
        <taxon>Bacillati</taxon>
        <taxon>Actinomycetota</taxon>
        <taxon>Actinomycetes</taxon>
        <taxon>Mycobacteriales</taxon>
        <taxon>Mycobacteriaceae</taxon>
        <taxon>Mycobacterium</taxon>
    </lineage>
</organism>
<dbReference type="InterPro" id="IPR001647">
    <property type="entry name" value="HTH_TetR"/>
</dbReference>
<sequence>MTSHSSVGLTARGRATHARIVGAAADLIYRRGLGNTSLRDVRDAANASGSQLTHYFSDKHALVRGVIAWRREEVVGFHTRSPLARLDSFEALQDWVNLSVQRQLDTDCVNGCTFGSLVGELPRDDEDFRAEVSAAYDEWIAVFSTALAAMRRRGELRPDADPRHLARALIAAHQGGSLLTQTTKSVKPLRDALNAAVQYIQSFATKPVVPNQRRTRTRGRAD</sequence>
<keyword evidence="2 4" id="KW-0238">DNA-binding</keyword>
<dbReference type="PANTHER" id="PTHR47506:SF1">
    <property type="entry name" value="HTH-TYPE TRANSCRIPTIONAL REGULATOR YJDC"/>
    <property type="match status" value="1"/>
</dbReference>